<dbReference type="Gene3D" id="1.20.1290.10">
    <property type="entry name" value="AhpD-like"/>
    <property type="match status" value="1"/>
</dbReference>
<dbReference type="InterPro" id="IPR003779">
    <property type="entry name" value="CMD-like"/>
</dbReference>
<name>A0A7X1AQE1_9PSED</name>
<dbReference type="GO" id="GO:0051920">
    <property type="term" value="F:peroxiredoxin activity"/>
    <property type="evidence" value="ECO:0007669"/>
    <property type="project" value="InterPro"/>
</dbReference>
<feature type="signal peptide" evidence="1">
    <location>
        <begin position="1"/>
        <end position="20"/>
    </location>
</feature>
<dbReference type="SUPFAM" id="SSF51182">
    <property type="entry name" value="RmlC-like cupins"/>
    <property type="match status" value="1"/>
</dbReference>
<evidence type="ECO:0000259" key="3">
    <source>
        <dbReference type="Pfam" id="PF07883"/>
    </source>
</evidence>
<dbReference type="PANTHER" id="PTHR43698:SF1">
    <property type="entry name" value="BLL4564 PROTEIN"/>
    <property type="match status" value="1"/>
</dbReference>
<dbReference type="InterPro" id="IPR029032">
    <property type="entry name" value="AhpD-like"/>
</dbReference>
<evidence type="ECO:0000259" key="2">
    <source>
        <dbReference type="Pfam" id="PF02627"/>
    </source>
</evidence>
<dbReference type="SUPFAM" id="SSF69118">
    <property type="entry name" value="AhpD-like"/>
    <property type="match status" value="1"/>
</dbReference>
<evidence type="ECO:0000313" key="6">
    <source>
        <dbReference type="Proteomes" id="UP000520513"/>
    </source>
</evidence>
<keyword evidence="1" id="KW-0732">Signal</keyword>
<dbReference type="PANTHER" id="PTHR43698">
    <property type="entry name" value="RIBD C-TERMINAL DOMAIN CONTAINING PROTEIN"/>
    <property type="match status" value="1"/>
</dbReference>
<feature type="chain" id="PRO_5030760934" evidence="1">
    <location>
        <begin position="21"/>
        <end position="370"/>
    </location>
</feature>
<keyword evidence="7" id="KW-1185">Reference proteome</keyword>
<dbReference type="Proteomes" id="UP000520513">
    <property type="component" value="Unassembled WGS sequence"/>
</dbReference>
<dbReference type="InterPro" id="IPR047263">
    <property type="entry name" value="HNL-like_cupin"/>
</dbReference>
<protein>
    <submittedName>
        <fullName evidence="5">Cupin domain-containing protein</fullName>
    </submittedName>
</protein>
<accession>A0A7X1AQE1</accession>
<dbReference type="EMBL" id="JAAXCY010000007">
    <property type="protein sequence ID" value="MBC2407986.1"/>
    <property type="molecule type" value="Genomic_DNA"/>
</dbReference>
<evidence type="ECO:0000313" key="4">
    <source>
        <dbReference type="EMBL" id="MBC2380758.1"/>
    </source>
</evidence>
<reference evidence="6 7" key="1">
    <citation type="submission" date="2020-04" db="EMBL/GenBank/DDBJ databases">
        <title>Pseudomonas crami sp. nov., a novel proteolytic bacterial species isolated from cream.</title>
        <authorList>
            <person name="Hofmann K."/>
            <person name="Woller A."/>
            <person name="Huptas C."/>
            <person name="Wenning M."/>
            <person name="Scherer S."/>
            <person name="Doll E.V."/>
        </authorList>
    </citation>
    <scope>NUCLEOTIDE SEQUENCE [LARGE SCALE GENOMIC DNA]</scope>
    <source>
        <strain evidence="4 7">WS 5096</strain>
        <strain evidence="5 6">WS 5106</strain>
    </source>
</reference>
<evidence type="ECO:0000256" key="1">
    <source>
        <dbReference type="SAM" id="SignalP"/>
    </source>
</evidence>
<dbReference type="CDD" id="cd02233">
    <property type="entry name" value="cupin_HNL-like"/>
    <property type="match status" value="1"/>
</dbReference>
<dbReference type="Proteomes" id="UP000534677">
    <property type="component" value="Unassembled WGS sequence"/>
</dbReference>
<dbReference type="InterPro" id="IPR013096">
    <property type="entry name" value="Cupin_2"/>
</dbReference>
<dbReference type="Gene3D" id="2.60.120.10">
    <property type="entry name" value="Jelly Rolls"/>
    <property type="match status" value="1"/>
</dbReference>
<dbReference type="RefSeq" id="WP_185705737.1">
    <property type="nucleotide sequence ID" value="NZ_JAAXCY010000007.1"/>
</dbReference>
<dbReference type="InterPro" id="IPR011051">
    <property type="entry name" value="RmlC_Cupin_sf"/>
</dbReference>
<organism evidence="5 6">
    <name type="scientific">Pseudomonas cremoris</name>
    <dbReference type="NCBI Taxonomy" id="2724178"/>
    <lineage>
        <taxon>Bacteria</taxon>
        <taxon>Pseudomonadati</taxon>
        <taxon>Pseudomonadota</taxon>
        <taxon>Gammaproteobacteria</taxon>
        <taxon>Pseudomonadales</taxon>
        <taxon>Pseudomonadaceae</taxon>
        <taxon>Pseudomonas</taxon>
    </lineage>
</organism>
<proteinExistence type="predicted"/>
<evidence type="ECO:0000313" key="5">
    <source>
        <dbReference type="EMBL" id="MBC2407986.1"/>
    </source>
</evidence>
<feature type="domain" description="Carboxymuconolactone decarboxylase-like" evidence="2">
    <location>
        <begin position="290"/>
        <end position="369"/>
    </location>
</feature>
<feature type="domain" description="Cupin type-2" evidence="3">
    <location>
        <begin position="67"/>
        <end position="131"/>
    </location>
</feature>
<gene>
    <name evidence="4" type="ORF">HF209_07360</name>
    <name evidence="5" type="ORF">HF257_18410</name>
</gene>
<dbReference type="EMBL" id="JAAXCZ010000003">
    <property type="protein sequence ID" value="MBC2380758.1"/>
    <property type="molecule type" value="Genomic_DNA"/>
</dbReference>
<dbReference type="Pfam" id="PF02627">
    <property type="entry name" value="CMD"/>
    <property type="match status" value="1"/>
</dbReference>
<dbReference type="InterPro" id="IPR014710">
    <property type="entry name" value="RmlC-like_jellyroll"/>
</dbReference>
<dbReference type="Pfam" id="PF07883">
    <property type="entry name" value="Cupin_2"/>
    <property type="match status" value="1"/>
</dbReference>
<sequence>MNKTLLGLAMCATAPFAAGADSLAESQQIRRANSQASVAGPEDYFSGQVRVDPLFPATDELSASGAYVSFEPGARSAWHTHPAGQRLVVMSGVGLTQEWGKPVQRILPGDVIVCPPGVKHWHGAAPNSAMTHLAVTGTVGGKNVDWLEKVTDAEYGASLNRPASSETALSAKQQSIPLIAAAMATSNLPALNTALNQGLDAGLSISEAKEILVQLYAYVGFPRSLNALGELMRVVEARKQRGIKDEQGREPMAVIPVGEQLLVLGKANQTKIAGAEVKGPLFDFAPVINQYLQAHLFGDIFARDNLDWQSRELATVAALAATPGVESQLRSHVAASLRVGVTVEQLRQLVRLLEEQGNVEAARRASAMLE</sequence>
<evidence type="ECO:0000313" key="7">
    <source>
        <dbReference type="Proteomes" id="UP000534677"/>
    </source>
</evidence>
<comment type="caution">
    <text evidence="5">The sequence shown here is derived from an EMBL/GenBank/DDBJ whole genome shotgun (WGS) entry which is preliminary data.</text>
</comment>
<dbReference type="AlphaFoldDB" id="A0A7X1AQE1"/>